<gene>
    <name evidence="2" type="ORF">PHYEVI_LOCUS7503</name>
</gene>
<protein>
    <recommendedName>
        <fullName evidence="4">Translation machinery-associated protein 16 homolog</fullName>
    </recommendedName>
</protein>
<dbReference type="OrthoDB" id="270284at2759"/>
<reference evidence="2" key="1">
    <citation type="submission" date="2022-01" db="EMBL/GenBank/DDBJ databases">
        <authorList>
            <person name="King R."/>
        </authorList>
    </citation>
    <scope>NUCLEOTIDE SEQUENCE</scope>
</reference>
<evidence type="ECO:0000313" key="2">
    <source>
        <dbReference type="EMBL" id="CAG9861160.1"/>
    </source>
</evidence>
<organism evidence="2 3">
    <name type="scientific">Phyllotreta striolata</name>
    <name type="common">Striped flea beetle</name>
    <name type="synonym">Crioceris striolata</name>
    <dbReference type="NCBI Taxonomy" id="444603"/>
    <lineage>
        <taxon>Eukaryota</taxon>
        <taxon>Metazoa</taxon>
        <taxon>Ecdysozoa</taxon>
        <taxon>Arthropoda</taxon>
        <taxon>Hexapoda</taxon>
        <taxon>Insecta</taxon>
        <taxon>Pterygota</taxon>
        <taxon>Neoptera</taxon>
        <taxon>Endopterygota</taxon>
        <taxon>Coleoptera</taxon>
        <taxon>Polyphaga</taxon>
        <taxon>Cucujiformia</taxon>
        <taxon>Chrysomeloidea</taxon>
        <taxon>Chrysomelidae</taxon>
        <taxon>Galerucinae</taxon>
        <taxon>Alticini</taxon>
        <taxon>Phyllotreta</taxon>
    </lineage>
</organism>
<dbReference type="PANTHER" id="PTHR13349">
    <property type="entry name" value="TRANSLATION MACHINERY-ASSOCIATED PROTEIN 16"/>
    <property type="match status" value="1"/>
</dbReference>
<evidence type="ECO:0000256" key="1">
    <source>
        <dbReference type="ARBA" id="ARBA00034127"/>
    </source>
</evidence>
<dbReference type="InterPro" id="IPR021346">
    <property type="entry name" value="Tma16"/>
</dbReference>
<evidence type="ECO:0008006" key="4">
    <source>
        <dbReference type="Google" id="ProtNLM"/>
    </source>
</evidence>
<dbReference type="PANTHER" id="PTHR13349:SF2">
    <property type="entry name" value="TRANSLATION MACHINERY-ASSOCIATED PROTEIN 16"/>
    <property type="match status" value="1"/>
</dbReference>
<evidence type="ECO:0000313" key="3">
    <source>
        <dbReference type="Proteomes" id="UP001153712"/>
    </source>
</evidence>
<sequence>MPKIKQIEKFKHPNSRKTKSIAKQILKEKTREKKKLCTNIKTNLQGEKFLWFRDNCCLEWKECTASHLENLIEKYLSRFDEELEQIKLKHSIGNRKNRQHASREDIIKMTLTRELEDFQSCGIELPNLLDPAQFKKLREWNGELRFLQNFKLKKFNKTFFEEARKKANLVQPKIKSNVTSIMETS</sequence>
<dbReference type="Gene3D" id="1.20.1440.170">
    <property type="entry name" value="Translation machinery-associated protein 16-like"/>
    <property type="match status" value="1"/>
</dbReference>
<dbReference type="AlphaFoldDB" id="A0A9N9XTB0"/>
<keyword evidence="3" id="KW-1185">Reference proteome</keyword>
<proteinExistence type="inferred from homology"/>
<comment type="similarity">
    <text evidence="1">Belongs to the TMA16 family.</text>
</comment>
<dbReference type="FunFam" id="1.20.1440.170:FF:000001">
    <property type="entry name" value="Translation machinery-associated 16 homolog"/>
    <property type="match status" value="1"/>
</dbReference>
<dbReference type="InterPro" id="IPR038356">
    <property type="entry name" value="Tma16_sf"/>
</dbReference>
<accession>A0A9N9XTB0</accession>
<dbReference type="Pfam" id="PF11176">
    <property type="entry name" value="Tma16"/>
    <property type="match status" value="1"/>
</dbReference>
<dbReference type="Proteomes" id="UP001153712">
    <property type="component" value="Chromosome 4"/>
</dbReference>
<dbReference type="EMBL" id="OU900097">
    <property type="protein sequence ID" value="CAG9861160.1"/>
    <property type="molecule type" value="Genomic_DNA"/>
</dbReference>
<dbReference type="GO" id="GO:0005634">
    <property type="term" value="C:nucleus"/>
    <property type="evidence" value="ECO:0007669"/>
    <property type="project" value="TreeGrafter"/>
</dbReference>
<name>A0A9N9XTB0_PHYSR</name>